<dbReference type="Proteomes" id="UP001596915">
    <property type="component" value="Unassembled WGS sequence"/>
</dbReference>
<proteinExistence type="predicted"/>
<dbReference type="GO" id="GO:0016740">
    <property type="term" value="F:transferase activity"/>
    <property type="evidence" value="ECO:0007669"/>
    <property type="project" value="UniProtKB-KW"/>
</dbReference>
<evidence type="ECO:0000313" key="1">
    <source>
        <dbReference type="EMBL" id="MFD0627982.1"/>
    </source>
</evidence>
<dbReference type="EMBL" id="JBHTGL010000008">
    <property type="protein sequence ID" value="MFD0627982.1"/>
    <property type="molecule type" value="Genomic_DNA"/>
</dbReference>
<protein>
    <submittedName>
        <fullName evidence="1">Transferase</fullName>
    </submittedName>
</protein>
<accession>A0ABW2X330</accession>
<organism evidence="1 2">
    <name type="scientific">Streptomyces sanglieri</name>
    <dbReference type="NCBI Taxonomy" id="193460"/>
    <lineage>
        <taxon>Bacteria</taxon>
        <taxon>Bacillati</taxon>
        <taxon>Actinomycetota</taxon>
        <taxon>Actinomycetes</taxon>
        <taxon>Kitasatosporales</taxon>
        <taxon>Streptomycetaceae</taxon>
        <taxon>Streptomyces</taxon>
    </lineage>
</organism>
<keyword evidence="2" id="KW-1185">Reference proteome</keyword>
<keyword evidence="1" id="KW-0808">Transferase</keyword>
<gene>
    <name evidence="1" type="ORF">ACFQ2K_40470</name>
</gene>
<evidence type="ECO:0000313" key="2">
    <source>
        <dbReference type="Proteomes" id="UP001596915"/>
    </source>
</evidence>
<comment type="caution">
    <text evidence="1">The sequence shown here is derived from an EMBL/GenBank/DDBJ whole genome shotgun (WGS) entry which is preliminary data.</text>
</comment>
<sequence length="281" mass="30061">MTVSTGRRTPRADCTAGPGGGITFDLDLGRREDEEAPELLLRLRGAKGKGDGDTVRLQLSPLRDGRLRAVLPGTLEPAEGRWDVYLREPGAQDGEAVAVEPGIRDLRLLVDQVPQSGRIAVRIPYPTLDGRLAVRCWLRAPHAEAGPVTFDGHGMTVEGTLYGTGLGAGARVEARAPGADGRVLRAPVTGEEGAFAFTLPLDELADGAVTEPRLWTLWLIPGTAEDGPAGGVRISRILDDVWDRKKIFVYPGRSTGQGSRATPCYSTDNDLCVRLEPEPAP</sequence>
<name>A0ABW2X330_9ACTN</name>
<reference evidence="2" key="1">
    <citation type="journal article" date="2019" name="Int. J. Syst. Evol. Microbiol.">
        <title>The Global Catalogue of Microorganisms (GCM) 10K type strain sequencing project: providing services to taxonomists for standard genome sequencing and annotation.</title>
        <authorList>
            <consortium name="The Broad Institute Genomics Platform"/>
            <consortium name="The Broad Institute Genome Sequencing Center for Infectious Disease"/>
            <person name="Wu L."/>
            <person name="Ma J."/>
        </authorList>
    </citation>
    <scope>NUCLEOTIDE SEQUENCE [LARGE SCALE GENOMIC DNA]</scope>
    <source>
        <strain evidence="2">JCM 12607</strain>
    </source>
</reference>